<keyword evidence="5" id="KW-1185">Reference proteome</keyword>
<dbReference type="EMBL" id="CP001612">
    <property type="protein sequence ID" value="ACP53080.1"/>
    <property type="molecule type" value="Genomic_DNA"/>
</dbReference>
<accession>C3PMC0</accession>
<dbReference type="InterPro" id="IPR005546">
    <property type="entry name" value="Autotransporte_beta"/>
</dbReference>
<dbReference type="Pfam" id="PF03797">
    <property type="entry name" value="Autotransporter"/>
    <property type="match status" value="1"/>
</dbReference>
<evidence type="ECO:0000259" key="3">
    <source>
        <dbReference type="PROSITE" id="PS51208"/>
    </source>
</evidence>
<feature type="compositionally biased region" description="Pro residues" evidence="1">
    <location>
        <begin position="671"/>
        <end position="684"/>
    </location>
</feature>
<evidence type="ECO:0000256" key="2">
    <source>
        <dbReference type="SAM" id="SignalP"/>
    </source>
</evidence>
<dbReference type="PROSITE" id="PS51208">
    <property type="entry name" value="AUTOTRANSPORTER"/>
    <property type="match status" value="1"/>
</dbReference>
<feature type="compositionally biased region" description="Polar residues" evidence="1">
    <location>
        <begin position="1473"/>
        <end position="1488"/>
    </location>
</feature>
<dbReference type="SUPFAM" id="SSF103515">
    <property type="entry name" value="Autotransporter"/>
    <property type="match status" value="1"/>
</dbReference>
<dbReference type="KEGG" id="raf:RAF_ORF0105"/>
<sequence length="1933" mass="220517">MNLQNSHSKKYVLTFFMSTCLLTSSFLSTSARAASFKDLVSKTPAWEKHNSTQQQNIWKDLTPNEKIKKWQEAALVPSFTQAQNDLGIKYKETDLSSFLDNNRHKARQARAEILLYIERVKQQDFDTKKQEYINQGVVPTDIEAATTLGISYDPSKIDNNVEHDQKVRRAEKDKKAVIELYISSINRGIKYKHYVDNDIIPEIQEVRTALNMNKDDAQSFVASIRTEIMENVKGQYIADSHIPTEKELKKKFGISRDDNRDGYIKSIRLKVMDKEKPQYIADSHIPTEKELEQKFGADKGEATNYIASIATQMMLGKKSYYIDNNIIPNADELMNEFKIGPVKAMSYINQIRAGIEANQFLNNNDTTKPSTGRSQKKSGSKNDHWYMSNQSHNTGTSSRIFTGRAKKQRYFFDPISTFKTYFNTKANKGNLTQSQHNINRIIQQEENIEEFKNLIKTDPIAALTLQVDSSYKQEAVTTILSDFNDDTIQRVLFSNDKGQLDFNTNIDVKNRPILQELLENSSSEEKTKFAERIQDYATRNISNSQFEEKARLDLIKLAASKDKSSVENFLTLQLELKNRMQPYIVNSVYILTPEIVKEINIELKNKGLIRDSLTKDYMIKLAKEVNNHTLNSVIKVILSDSNILSNETNKILGLAVGNNANNLEQTQSGIPNPPPLPLNGGIPNPPPLPLNGNMPPPPPLHSQGFSSNSKHFDLNQLQTEYPHIHSLYIQFTHNTTVQSKAPLQPTASSATSTVRSTPETAYAKLYAEYRTETGGTKANDLQDQLIKRQADLTNVIRQILTESYANQGADEKTLLNLFSISTPEITEKAKEAFNTLAQDQYIKDITVNGKKTITSAEIINNLFNEDTDDAVKRILLSSCKISEELKRPIKLQFKQSELIRELQGKQNPFEQLKFAYINAKNFDQDIFGNRVDELINNPNILTIVQQATFLITEDTNLRKTINSDQAQAKLDDLRTAILSTIKFEELITTNLSQHDFIAIVKEKDPELLKEFLKATTLKVTGNNNLDQLRLALPSFTGMSNEQIRILSNKLKMPIILKALKECSQEKAPKYIHTGNMPPPPPPPPPLPDSQDLELAYLTSLGITKFNANTSTFKTTPKTYNFSSDIALRYEELALSGPKSAGYKAKYSDADLLKKAIVESVAFEHSKNLSQAHQNNQYFEQIQEAVDTMHSSFTGHRTEIGQNIHNIYTSKLLELTKDKEFIKYVEDNIILSKKLTEAFTSADSDFTDSRTGLEQKIHDIYIQQLTKYPEEAVKEAFNTANPDFIGPRTEIGQEVHNIYKSQLLELTKDQELSLFTQQVLVESIELEQKYSSDIQSENSNNEKKVGLLDQEKLQSFKQVLNQEKLQSFKQVLDQEQLQSFKQVLDQKQLQSFKQELDQEQLQSFKQELDQEQLQSFKQELDQEQLQSFKQELDQEQLQSFKQVLDQEQLQSFKQELDQEQLQSFKQELDQEQLQSFKQELDQEQLQSFKQENEATNDESSTKDDTQPEDSNKKSEQSDSKTALSPRLLSSNDSKNDKSSDDKKSLLALRSSDEDDTGYATDEEELEESNSTTDGELKEELKKDVVLESEDEAIDVSFKTEAITEQDEVTQRQQISDNTSGKVAILVQATSTLHKPVHYNINDRLTVAAIGAGDEETSINRGVWISGLYGINKQRIWKNIPKYQNRTTGITIGTDAEFINSHDVIGIAYSRLESQIKYNKKLGKTTVNGHLLSIYSLKELIKGFSLQTITSYGHNYIKNRSKNINNIIGKYQNNNLSFQTLLNYKYRTKYDLHFIPNIGFQYDYSRASNYKEYNVDIENLMIQKKSNQLFESSLGGKIVFKPIVTTNNIVLTPSLYGNIEHHFNNKNTKVNAKATFKGHTLQETIITLKQPKLGYNIGSNLLMSRKNINVLLEYNYYTHRKYQSHQGLIKLKVNL</sequence>
<dbReference type="InterPro" id="IPR036709">
    <property type="entry name" value="Autotransporte_beta_dom_sf"/>
</dbReference>
<feature type="compositionally biased region" description="Acidic residues" evidence="1">
    <location>
        <begin position="1551"/>
        <end position="1566"/>
    </location>
</feature>
<proteinExistence type="predicted"/>
<feature type="compositionally biased region" description="Basic and acidic residues" evidence="1">
    <location>
        <begin position="1532"/>
        <end position="1543"/>
    </location>
</feature>
<reference evidence="4 5" key="1">
    <citation type="journal article" date="2009" name="BMC Genomics">
        <title>Analysis of the Rickettsia africae genome reveals that virulence acquisition in Rickettsia species may be explained by genome reduction.</title>
        <authorList>
            <person name="Fournier P.-E."/>
            <person name="El Karkouri K."/>
            <person name="Leroy Q."/>
            <person name="Robert C."/>
            <person name="Giumelli B."/>
            <person name="Renesto P."/>
            <person name="Socolovschi C."/>
            <person name="Parola P."/>
            <person name="Audic S."/>
            <person name="Raoult D."/>
        </authorList>
    </citation>
    <scope>NUCLEOTIDE SEQUENCE [LARGE SCALE GENOMIC DNA]</scope>
    <source>
        <strain evidence="4 5">ESF-5</strain>
    </source>
</reference>
<keyword evidence="2" id="KW-0732">Signal</keyword>
<feature type="compositionally biased region" description="Polar residues" evidence="1">
    <location>
        <begin position="387"/>
        <end position="399"/>
    </location>
</feature>
<dbReference type="SUPFAM" id="SSF101447">
    <property type="entry name" value="Formin homology 2 domain (FH2 domain)"/>
    <property type="match status" value="1"/>
</dbReference>
<gene>
    <name evidence="4" type="primary">sca2</name>
    <name evidence="4" type="ordered locus">RAF_ORF0105</name>
</gene>
<feature type="chain" id="PRO_5002930589" evidence="2">
    <location>
        <begin position="34"/>
        <end position="1933"/>
    </location>
</feature>
<feature type="region of interest" description="Disordered" evidence="1">
    <location>
        <begin position="664"/>
        <end position="684"/>
    </location>
</feature>
<organism evidence="4 5">
    <name type="scientific">Rickettsia africae (strain ESF-5)</name>
    <dbReference type="NCBI Taxonomy" id="347255"/>
    <lineage>
        <taxon>Bacteria</taxon>
        <taxon>Pseudomonadati</taxon>
        <taxon>Pseudomonadota</taxon>
        <taxon>Alphaproteobacteria</taxon>
        <taxon>Rickettsiales</taxon>
        <taxon>Rickettsiaceae</taxon>
        <taxon>Rickettsieae</taxon>
        <taxon>Rickettsia</taxon>
        <taxon>spotted fever group</taxon>
    </lineage>
</organism>
<name>C3PMC0_RICAE</name>
<evidence type="ECO:0000256" key="1">
    <source>
        <dbReference type="SAM" id="MobiDB-lite"/>
    </source>
</evidence>
<dbReference type="Proteomes" id="UP000002305">
    <property type="component" value="Chromosome"/>
</dbReference>
<feature type="signal peptide" evidence="2">
    <location>
        <begin position="1"/>
        <end position="33"/>
    </location>
</feature>
<dbReference type="SMART" id="SM00869">
    <property type="entry name" value="Autotransporter"/>
    <property type="match status" value="1"/>
</dbReference>
<feature type="compositionally biased region" description="Polar residues" evidence="1">
    <location>
        <begin position="361"/>
        <end position="373"/>
    </location>
</feature>
<dbReference type="Gene3D" id="2.40.128.130">
    <property type="entry name" value="Autotransporter beta-domain"/>
    <property type="match status" value="1"/>
</dbReference>
<evidence type="ECO:0000313" key="4">
    <source>
        <dbReference type="EMBL" id="ACP53080.1"/>
    </source>
</evidence>
<dbReference type="RefSeq" id="WP_012719373.1">
    <property type="nucleotide sequence ID" value="NC_012633.1"/>
</dbReference>
<feature type="region of interest" description="Disordered" evidence="1">
    <location>
        <begin position="361"/>
        <end position="399"/>
    </location>
</feature>
<feature type="region of interest" description="Disordered" evidence="1">
    <location>
        <begin position="1473"/>
        <end position="1579"/>
    </location>
</feature>
<dbReference type="Pfam" id="PF22203">
    <property type="entry name" value="Sca2"/>
    <property type="match status" value="1"/>
</dbReference>
<dbReference type="HOGENOM" id="CLU_238220_0_0_5"/>
<feature type="compositionally biased region" description="Basic and acidic residues" evidence="1">
    <location>
        <begin position="1498"/>
        <end position="1517"/>
    </location>
</feature>
<dbReference type="InterPro" id="IPR054014">
    <property type="entry name" value="Sca2"/>
</dbReference>
<feature type="domain" description="Autotransporter" evidence="3">
    <location>
        <begin position="1654"/>
        <end position="1933"/>
    </location>
</feature>
<protein>
    <submittedName>
        <fullName evidence="4">Cell surface antigen Sca2</fullName>
    </submittedName>
</protein>
<evidence type="ECO:0000313" key="5">
    <source>
        <dbReference type="Proteomes" id="UP000002305"/>
    </source>
</evidence>